<evidence type="ECO:0000313" key="4">
    <source>
        <dbReference type="Proteomes" id="UP000308760"/>
    </source>
</evidence>
<dbReference type="OrthoDB" id="3252095at2"/>
<proteinExistence type="predicted"/>
<keyword evidence="4" id="KW-1185">Reference proteome</keyword>
<evidence type="ECO:0000259" key="2">
    <source>
        <dbReference type="Pfam" id="PF13349"/>
    </source>
</evidence>
<evidence type="ECO:0000256" key="1">
    <source>
        <dbReference type="SAM" id="MobiDB-lite"/>
    </source>
</evidence>
<dbReference type="AlphaFoldDB" id="A0A4S8QJS0"/>
<feature type="domain" description="DUF4097" evidence="2">
    <location>
        <begin position="86"/>
        <end position="295"/>
    </location>
</feature>
<dbReference type="Proteomes" id="UP000308760">
    <property type="component" value="Unassembled WGS sequence"/>
</dbReference>
<comment type="caution">
    <text evidence="3">The sequence shown here is derived from an EMBL/GenBank/DDBJ whole genome shotgun (WGS) entry which is preliminary data.</text>
</comment>
<sequence length="298" mass="31450">MHMLPPAYANPGHKACGGRTGWLPPTPRRRDSRRVSAMTGPCQRPGSKYSHARNAAGEPGCETPNRFQRINQTTVISASNPVTVVLEVGVGNIQITASDRTDVIVEVLPTDASKKTDVETAENTVVEHVDGEVRLATPPRPKMSTKLRSVDITIQVPTGSNVRGQSAMGGFRTEGQLGSCDFSSSAGDITVDRVATAALQTSMGDIQVGQVADTASFHTASGNVRVAEAVSGVVKVSLQQGNIDVGVSKDSAVKLTTSTMHGKVGNSLSAEHDGREVTETVELDLRVMSGNIEVHRSN</sequence>
<dbReference type="InterPro" id="IPR025164">
    <property type="entry name" value="Toastrack_DUF4097"/>
</dbReference>
<gene>
    <name evidence="3" type="ORF">FAB82_11170</name>
</gene>
<organism evidence="3 4">
    <name type="scientific">Glycomyces buryatensis</name>
    <dbReference type="NCBI Taxonomy" id="2570927"/>
    <lineage>
        <taxon>Bacteria</taxon>
        <taxon>Bacillati</taxon>
        <taxon>Actinomycetota</taxon>
        <taxon>Actinomycetes</taxon>
        <taxon>Glycomycetales</taxon>
        <taxon>Glycomycetaceae</taxon>
        <taxon>Glycomyces</taxon>
    </lineage>
</organism>
<protein>
    <submittedName>
        <fullName evidence="3">DUF4097 domain-containing protein</fullName>
    </submittedName>
</protein>
<feature type="region of interest" description="Disordered" evidence="1">
    <location>
        <begin position="1"/>
        <end position="61"/>
    </location>
</feature>
<dbReference type="Pfam" id="PF13349">
    <property type="entry name" value="DUF4097"/>
    <property type="match status" value="1"/>
</dbReference>
<accession>A0A4S8QJS0</accession>
<reference evidence="4" key="1">
    <citation type="submission" date="2019-04" db="EMBL/GenBank/DDBJ databases">
        <title>Nocardioides xinjiangensis sp. nov.</title>
        <authorList>
            <person name="Liu S."/>
        </authorList>
    </citation>
    <scope>NUCLEOTIDE SEQUENCE [LARGE SCALE GENOMIC DNA]</scope>
    <source>
        <strain evidence="4">18</strain>
    </source>
</reference>
<dbReference type="EMBL" id="STGY01000042">
    <property type="protein sequence ID" value="THV41649.1"/>
    <property type="molecule type" value="Genomic_DNA"/>
</dbReference>
<reference evidence="3 4" key="2">
    <citation type="submission" date="2019-05" db="EMBL/GenBank/DDBJ databases">
        <title>Glycomyces buryatensis sp. nov.</title>
        <authorList>
            <person name="Nikitina E."/>
        </authorList>
    </citation>
    <scope>NUCLEOTIDE SEQUENCE [LARGE SCALE GENOMIC DNA]</scope>
    <source>
        <strain evidence="3 4">18</strain>
    </source>
</reference>
<name>A0A4S8QJS0_9ACTN</name>
<evidence type="ECO:0000313" key="3">
    <source>
        <dbReference type="EMBL" id="THV41649.1"/>
    </source>
</evidence>